<name>A0A9Q0WXR1_SALPP</name>
<dbReference type="EMBL" id="JAPFFK010000002">
    <property type="protein sequence ID" value="KAJ6775084.1"/>
    <property type="molecule type" value="Genomic_DNA"/>
</dbReference>
<dbReference type="Proteomes" id="UP001151532">
    <property type="component" value="Chromosome 5"/>
</dbReference>
<evidence type="ECO:0000313" key="2">
    <source>
        <dbReference type="Proteomes" id="UP001151532"/>
    </source>
</evidence>
<keyword evidence="2" id="KW-1185">Reference proteome</keyword>
<reference evidence="1" key="1">
    <citation type="submission" date="2022-11" db="EMBL/GenBank/DDBJ databases">
        <authorList>
            <person name="Hyden B.L."/>
            <person name="Feng K."/>
            <person name="Yates T."/>
            <person name="Jawdy S."/>
            <person name="Smart L.B."/>
            <person name="Muchero W."/>
        </authorList>
    </citation>
    <scope>NUCLEOTIDE SEQUENCE</scope>
    <source>
        <tissue evidence="1">Shoot tip</tissue>
    </source>
</reference>
<sequence length="67" mass="8115">MQEDLLSSRCCQLHLAIALFYMVNIRLQDESSRKQTMHRKNLQYWTRKIRFFCFVPCHGFSKGLELF</sequence>
<evidence type="ECO:0000313" key="1">
    <source>
        <dbReference type="EMBL" id="KAJ6775084.1"/>
    </source>
</evidence>
<dbReference type="AlphaFoldDB" id="A0A9Q0WXR1"/>
<organism evidence="1 2">
    <name type="scientific">Salix purpurea</name>
    <name type="common">Purple osier willow</name>
    <dbReference type="NCBI Taxonomy" id="77065"/>
    <lineage>
        <taxon>Eukaryota</taxon>
        <taxon>Viridiplantae</taxon>
        <taxon>Streptophyta</taxon>
        <taxon>Embryophyta</taxon>
        <taxon>Tracheophyta</taxon>
        <taxon>Spermatophyta</taxon>
        <taxon>Magnoliopsida</taxon>
        <taxon>eudicotyledons</taxon>
        <taxon>Gunneridae</taxon>
        <taxon>Pentapetalae</taxon>
        <taxon>rosids</taxon>
        <taxon>fabids</taxon>
        <taxon>Malpighiales</taxon>
        <taxon>Salicaceae</taxon>
        <taxon>Saliceae</taxon>
        <taxon>Salix</taxon>
    </lineage>
</organism>
<comment type="caution">
    <text evidence="1">The sequence shown here is derived from an EMBL/GenBank/DDBJ whole genome shotgun (WGS) entry which is preliminary data.</text>
</comment>
<accession>A0A9Q0WXR1</accession>
<reference evidence="1" key="2">
    <citation type="journal article" date="2023" name="Int. J. Mol. Sci.">
        <title>De Novo Assembly and Annotation of 11 Diverse Shrub Willow (Salix) Genomes Reveals Novel Gene Organization in Sex-Linked Regions.</title>
        <authorList>
            <person name="Hyden B."/>
            <person name="Feng K."/>
            <person name="Yates T.B."/>
            <person name="Jawdy S."/>
            <person name="Cereghino C."/>
            <person name="Smart L.B."/>
            <person name="Muchero W."/>
        </authorList>
    </citation>
    <scope>NUCLEOTIDE SEQUENCE</scope>
    <source>
        <tissue evidence="1">Shoot tip</tissue>
    </source>
</reference>
<gene>
    <name evidence="1" type="ORF">OIU79_018297</name>
</gene>
<protein>
    <submittedName>
        <fullName evidence="1">Uncharacterized protein</fullName>
    </submittedName>
</protein>
<proteinExistence type="predicted"/>